<dbReference type="SUPFAM" id="SSF54575">
    <property type="entry name" value="Ribosomal protein L31e"/>
    <property type="match status" value="1"/>
</dbReference>
<dbReference type="Gene3D" id="3.10.440.10">
    <property type="match status" value="1"/>
</dbReference>
<accession>A0A2A2HF56</accession>
<dbReference type="GO" id="GO:0002181">
    <property type="term" value="P:cytoplasmic translation"/>
    <property type="evidence" value="ECO:0007669"/>
    <property type="project" value="TreeGrafter"/>
</dbReference>
<proteinExistence type="inferred from homology"/>
<evidence type="ECO:0000313" key="9">
    <source>
        <dbReference type="Proteomes" id="UP000246004"/>
    </source>
</evidence>
<protein>
    <recommendedName>
        <fullName evidence="4 5">Large ribosomal subunit protein eL31</fullName>
    </recommendedName>
</protein>
<evidence type="ECO:0000256" key="2">
    <source>
        <dbReference type="ARBA" id="ARBA00022980"/>
    </source>
</evidence>
<dbReference type="InterPro" id="IPR000054">
    <property type="entry name" value="Ribosomal_eL31"/>
</dbReference>
<evidence type="ECO:0000313" key="7">
    <source>
        <dbReference type="EMBL" id="PWL08759.1"/>
    </source>
</evidence>
<keyword evidence="2 5" id="KW-0689">Ribosomal protein</keyword>
<evidence type="ECO:0000313" key="6">
    <source>
        <dbReference type="EMBL" id="PAV08027.1"/>
    </source>
</evidence>
<dbReference type="CDD" id="cd00463">
    <property type="entry name" value="Ribosomal_L31e"/>
    <property type="match status" value="1"/>
</dbReference>
<dbReference type="Proteomes" id="UP000246004">
    <property type="component" value="Unassembled WGS sequence"/>
</dbReference>
<dbReference type="EMBL" id="LMVN01000003">
    <property type="protein sequence ID" value="PAV08027.1"/>
    <property type="molecule type" value="Genomic_DNA"/>
</dbReference>
<comment type="similarity">
    <text evidence="1 5">Belongs to the eukaryotic ribosomal protein eL31 family.</text>
</comment>
<dbReference type="RefSeq" id="WP_095608090.1">
    <property type="nucleotide sequence ID" value="NZ_CANQEZ010000002.1"/>
</dbReference>
<dbReference type="EMBL" id="LWMS01000010">
    <property type="protein sequence ID" value="PWL08759.1"/>
    <property type="molecule type" value="Genomic_DNA"/>
</dbReference>
<dbReference type="HAMAP" id="MF_00410">
    <property type="entry name" value="Ribosomal_eL31"/>
    <property type="match status" value="1"/>
</dbReference>
<gene>
    <name evidence="5" type="primary">rpl31e</name>
    <name evidence="6" type="ORF">ASJ82_05110</name>
    <name evidence="7" type="ORF">MSCUN_04730</name>
</gene>
<dbReference type="InterPro" id="IPR020052">
    <property type="entry name" value="Ribosomal_eL31_CS"/>
</dbReference>
<dbReference type="PANTHER" id="PTHR10956:SF0">
    <property type="entry name" value="60S RIBOSOMAL PROTEIN L31"/>
    <property type="match status" value="1"/>
</dbReference>
<dbReference type="GO" id="GO:0003735">
    <property type="term" value="F:structural constituent of ribosome"/>
    <property type="evidence" value="ECO:0007669"/>
    <property type="project" value="InterPro"/>
</dbReference>
<comment type="caution">
    <text evidence="6">The sequence shown here is derived from an EMBL/GenBank/DDBJ whole genome shotgun (WGS) entry which is preliminary data.</text>
</comment>
<dbReference type="GO" id="GO:0022625">
    <property type="term" value="C:cytosolic large ribosomal subunit"/>
    <property type="evidence" value="ECO:0007669"/>
    <property type="project" value="TreeGrafter"/>
</dbReference>
<keyword evidence="8" id="KW-1185">Reference proteome</keyword>
<evidence type="ECO:0000256" key="5">
    <source>
        <dbReference type="HAMAP-Rule" id="MF_00410"/>
    </source>
</evidence>
<keyword evidence="3 5" id="KW-0687">Ribonucleoprotein</keyword>
<sequence length="81" mass="9650">MERIYTIPLRDVKRVPRTQRSPRAMRYIKEFIQKHMKTEDVIVAMEVNEKIWERGREKIPSKIKVKAVEEDGVVEVLLADE</sequence>
<organism evidence="6 8">
    <name type="scientific">Methanosphaera cuniculi</name>
    <dbReference type="NCBI Taxonomy" id="1077256"/>
    <lineage>
        <taxon>Archaea</taxon>
        <taxon>Methanobacteriati</taxon>
        <taxon>Methanobacteriota</taxon>
        <taxon>Methanomada group</taxon>
        <taxon>Methanobacteria</taxon>
        <taxon>Methanobacteriales</taxon>
        <taxon>Methanobacteriaceae</taxon>
        <taxon>Methanosphaera</taxon>
    </lineage>
</organism>
<evidence type="ECO:0000256" key="3">
    <source>
        <dbReference type="ARBA" id="ARBA00023274"/>
    </source>
</evidence>
<reference evidence="7 9" key="1">
    <citation type="submission" date="2016-04" db="EMBL/GenBank/DDBJ databases">
        <title>Genome sequence of Methanosphaera cuniculi DSM 4103.</title>
        <authorList>
            <person name="Poehlein A."/>
            <person name="Seedorf H."/>
            <person name="Daniel R."/>
        </authorList>
    </citation>
    <scope>NUCLEOTIDE SEQUENCE [LARGE SCALE GENOMIC DNA]</scope>
    <source>
        <strain evidence="7 9">DSM 4103</strain>
    </source>
</reference>
<dbReference type="Pfam" id="PF01198">
    <property type="entry name" value="Ribosomal_L31e"/>
    <property type="match status" value="1"/>
</dbReference>
<dbReference type="InterPro" id="IPR023621">
    <property type="entry name" value="Ribosomal_eL31_dom_sf"/>
</dbReference>
<evidence type="ECO:0000256" key="1">
    <source>
        <dbReference type="ARBA" id="ARBA00010808"/>
    </source>
</evidence>
<dbReference type="PANTHER" id="PTHR10956">
    <property type="entry name" value="60S RIBOSOMAL PROTEIN L31"/>
    <property type="match status" value="1"/>
</dbReference>
<dbReference type="PROSITE" id="PS01144">
    <property type="entry name" value="RIBOSOMAL_L31E"/>
    <property type="match status" value="1"/>
</dbReference>
<evidence type="ECO:0000313" key="8">
    <source>
        <dbReference type="Proteomes" id="UP000217528"/>
    </source>
</evidence>
<dbReference type="OrthoDB" id="10127at2157"/>
<name>A0A2A2HF56_9EURY</name>
<dbReference type="NCBIfam" id="NF002258">
    <property type="entry name" value="PRK01192.1-1"/>
    <property type="match status" value="1"/>
</dbReference>
<dbReference type="AlphaFoldDB" id="A0A2A2HF56"/>
<reference evidence="6 8" key="2">
    <citation type="journal article" date="2017" name="BMC Genomics">
        <title>Genomic analysis of methanogenic archaea reveals a shift towards energy conservation.</title>
        <authorList>
            <person name="Gilmore S.P."/>
            <person name="Henske J.K."/>
            <person name="Sexton J.A."/>
            <person name="Solomon K.V."/>
            <person name="Seppala S."/>
            <person name="Yoo J.I."/>
            <person name="Huyett L.M."/>
            <person name="Pressman A."/>
            <person name="Cogan J.Z."/>
            <person name="Kivenson V."/>
            <person name="Peng X."/>
            <person name="Tan Y."/>
            <person name="Valentine D.L."/>
            <person name="O'Malley M.A."/>
        </authorList>
    </citation>
    <scope>NUCLEOTIDE SEQUENCE [LARGE SCALE GENOMIC DNA]</scope>
    <source>
        <strain evidence="6 8">1R-7</strain>
    </source>
</reference>
<dbReference type="Proteomes" id="UP000217528">
    <property type="component" value="Unassembled WGS sequence"/>
</dbReference>
<evidence type="ECO:0000256" key="4">
    <source>
        <dbReference type="ARBA" id="ARBA00035230"/>
    </source>
</evidence>
<dbReference type="SMART" id="SM01380">
    <property type="entry name" value="Ribosomal_L31e"/>
    <property type="match status" value="1"/>
</dbReference>